<evidence type="ECO:0000256" key="3">
    <source>
        <dbReference type="ARBA" id="ARBA00022833"/>
    </source>
</evidence>
<dbReference type="Pfam" id="PF10551">
    <property type="entry name" value="MULE"/>
    <property type="match status" value="1"/>
</dbReference>
<keyword evidence="3" id="KW-0862">Zinc</keyword>
<dbReference type="InterPro" id="IPR006564">
    <property type="entry name" value="Znf_PMZ"/>
</dbReference>
<dbReference type="AlphaFoldDB" id="A0AAQ3TJX2"/>
<evidence type="ECO:0000259" key="6">
    <source>
        <dbReference type="PROSITE" id="PS50966"/>
    </source>
</evidence>
<keyword evidence="2 4" id="KW-0863">Zinc-finger</keyword>
<feature type="compositionally biased region" description="Low complexity" evidence="5">
    <location>
        <begin position="155"/>
        <end position="171"/>
    </location>
</feature>
<dbReference type="Pfam" id="PF04434">
    <property type="entry name" value="SWIM"/>
    <property type="match status" value="1"/>
</dbReference>
<name>A0AAQ3TJX2_PASNO</name>
<sequence length="952" mass="107651">MSAANDLGLMSAASSGKPDWLLEGMDPKTSFYFEMRLFGNNARPDCAWYSCSTVVDADTTNFKDFVDDILHTYPCALTEVVKFYYFDHESNSHMQVCTDHDLVAMFAKHEATKVIHMSVEYFDVSKPVVAIPDWSLPSSSNMNASETMTCLGQTSSQPNAQPSSQPNAPNQDDPADIYLMNPHPEYEHVGVDEEDIYVDDDKCEKEKLGKDHEEDYIPSSDSDDLENEFSEDEEQKDPVLPHEPVQVHNENDPPMTVGTVYADMNVFRLALAQHSIKHEFQYDIERSEPGRFRACCAAKDEEGCRWRIHASMMQDNVSIQVKVNPYDHGCTSTRRSGNAKQATQFWVAAKVKDWLLDDDELGPKELQRRLKDEHKVTVSYKRVYYGKELALKQLHGDWSKSFDNLFRFKAAVEEASPGSFVVIDHELINEKTRFQRVFFALKACIDGFLNGCRPYLAVDSTFLTGKYRGQLAVACAVDGHNWLFPVAFGVFDLETKENWTWFLERLKDAIGTPPGLAICTDAGQSVMEGVGAVFPGAEHRECMVHLVSNFKKRYRGKVFDDNLWPAAYAWNTYYFDKHWKAMAEAKPAAVKYLRDSHNKIWTRSQFSTLTKVNYVTNNLAESCNNWIKGHKGMHLDCLLDLIRQKLMVKFNKRRKLGEKMQGKILEHIVKQLKERSRNLNMDVNACSNDIGEVLWRGGSGYRYAVNLKERTCSCREWQVSGKPCLHAVAMITSIRNEKIEDYVDEYFSVSKFKKAYEGIIPALPDKTQWPQSTHGFFMHPPLLKSTAGRRKTQRFKGSSEGPTGRKGKHQCPICKQFGHHWYTCKDGDPNDIAEMLAARGKPKPKKKKAKEQSAETSCAAASAGSALVPVKMVFPPKTDSELAIVPTKKRRKNPTTSSSFGIMMSGSGSNQDPNMPLSMVPPTEVQSGVGHKKAQVKSNKAKEKKMKGKDTQ</sequence>
<keyword evidence="8" id="KW-1185">Reference proteome</keyword>
<dbReference type="PANTHER" id="PTHR31973:SF195">
    <property type="entry name" value="MUDR FAMILY TRANSPOSASE"/>
    <property type="match status" value="1"/>
</dbReference>
<dbReference type="PROSITE" id="PS50966">
    <property type="entry name" value="ZF_SWIM"/>
    <property type="match status" value="1"/>
</dbReference>
<dbReference type="Pfam" id="PF03108">
    <property type="entry name" value="DBD_Tnp_Mut"/>
    <property type="match status" value="1"/>
</dbReference>
<feature type="compositionally biased region" description="Acidic residues" evidence="5">
    <location>
        <begin position="221"/>
        <end position="235"/>
    </location>
</feature>
<evidence type="ECO:0000256" key="2">
    <source>
        <dbReference type="ARBA" id="ARBA00022771"/>
    </source>
</evidence>
<dbReference type="Proteomes" id="UP001341281">
    <property type="component" value="Chromosome 05"/>
</dbReference>
<dbReference type="InterPro" id="IPR007527">
    <property type="entry name" value="Znf_SWIM"/>
</dbReference>
<dbReference type="PANTHER" id="PTHR31973">
    <property type="entry name" value="POLYPROTEIN, PUTATIVE-RELATED"/>
    <property type="match status" value="1"/>
</dbReference>
<dbReference type="SMART" id="SM00575">
    <property type="entry name" value="ZnF_PMZ"/>
    <property type="match status" value="1"/>
</dbReference>
<dbReference type="InterPro" id="IPR004332">
    <property type="entry name" value="Transposase_MuDR"/>
</dbReference>
<feature type="non-terminal residue" evidence="7">
    <location>
        <position position="952"/>
    </location>
</feature>
<evidence type="ECO:0000256" key="5">
    <source>
        <dbReference type="SAM" id="MobiDB-lite"/>
    </source>
</evidence>
<proteinExistence type="predicted"/>
<reference evidence="7 8" key="1">
    <citation type="submission" date="2024-02" db="EMBL/GenBank/DDBJ databases">
        <title>High-quality chromosome-scale genome assembly of Pensacola bahiagrass (Paspalum notatum Flugge var. saurae).</title>
        <authorList>
            <person name="Vega J.M."/>
            <person name="Podio M."/>
            <person name="Orjuela J."/>
            <person name="Siena L.A."/>
            <person name="Pessino S.C."/>
            <person name="Combes M.C."/>
            <person name="Mariac C."/>
            <person name="Albertini E."/>
            <person name="Pupilli F."/>
            <person name="Ortiz J.P.A."/>
            <person name="Leblanc O."/>
        </authorList>
    </citation>
    <scope>NUCLEOTIDE SEQUENCE [LARGE SCALE GENOMIC DNA]</scope>
    <source>
        <strain evidence="7">R1</strain>
        <tissue evidence="7">Leaf</tissue>
    </source>
</reference>
<feature type="region of interest" description="Disordered" evidence="5">
    <location>
        <begin position="787"/>
        <end position="809"/>
    </location>
</feature>
<accession>A0AAQ3TJX2</accession>
<evidence type="ECO:0000256" key="1">
    <source>
        <dbReference type="ARBA" id="ARBA00022723"/>
    </source>
</evidence>
<feature type="compositionally biased region" description="Low complexity" evidence="5">
    <location>
        <begin position="897"/>
        <end position="909"/>
    </location>
</feature>
<dbReference type="GO" id="GO:0008270">
    <property type="term" value="F:zinc ion binding"/>
    <property type="evidence" value="ECO:0007669"/>
    <property type="project" value="UniProtKB-KW"/>
</dbReference>
<feature type="domain" description="SWIM-type" evidence="6">
    <location>
        <begin position="703"/>
        <end position="735"/>
    </location>
</feature>
<dbReference type="InterPro" id="IPR018289">
    <property type="entry name" value="MULE_transposase_dom"/>
</dbReference>
<organism evidence="7 8">
    <name type="scientific">Paspalum notatum var. saurae</name>
    <dbReference type="NCBI Taxonomy" id="547442"/>
    <lineage>
        <taxon>Eukaryota</taxon>
        <taxon>Viridiplantae</taxon>
        <taxon>Streptophyta</taxon>
        <taxon>Embryophyta</taxon>
        <taxon>Tracheophyta</taxon>
        <taxon>Spermatophyta</taxon>
        <taxon>Magnoliopsida</taxon>
        <taxon>Liliopsida</taxon>
        <taxon>Poales</taxon>
        <taxon>Poaceae</taxon>
        <taxon>PACMAD clade</taxon>
        <taxon>Panicoideae</taxon>
        <taxon>Andropogonodae</taxon>
        <taxon>Paspaleae</taxon>
        <taxon>Paspalinae</taxon>
        <taxon>Paspalum</taxon>
    </lineage>
</organism>
<evidence type="ECO:0000313" key="7">
    <source>
        <dbReference type="EMBL" id="WVZ74373.1"/>
    </source>
</evidence>
<feature type="compositionally biased region" description="Basic residues" evidence="5">
    <location>
        <begin position="942"/>
        <end position="952"/>
    </location>
</feature>
<feature type="region of interest" description="Disordered" evidence="5">
    <location>
        <begin position="888"/>
        <end position="952"/>
    </location>
</feature>
<feature type="region of interest" description="Disordered" evidence="5">
    <location>
        <begin position="150"/>
        <end position="181"/>
    </location>
</feature>
<keyword evidence="1" id="KW-0479">Metal-binding</keyword>
<gene>
    <name evidence="7" type="ORF">U9M48_022561</name>
</gene>
<protein>
    <recommendedName>
        <fullName evidence="6">SWIM-type domain-containing protein</fullName>
    </recommendedName>
</protein>
<feature type="region of interest" description="Disordered" evidence="5">
    <location>
        <begin position="207"/>
        <end position="253"/>
    </location>
</feature>
<dbReference type="EMBL" id="CP144749">
    <property type="protein sequence ID" value="WVZ74373.1"/>
    <property type="molecule type" value="Genomic_DNA"/>
</dbReference>
<evidence type="ECO:0000313" key="8">
    <source>
        <dbReference type="Proteomes" id="UP001341281"/>
    </source>
</evidence>
<evidence type="ECO:0000256" key="4">
    <source>
        <dbReference type="PROSITE-ProRule" id="PRU00325"/>
    </source>
</evidence>